<reference evidence="1" key="1">
    <citation type="journal article" date="2022" name="bioRxiv">
        <title>Sequencing and chromosome-scale assembly of the giantPleurodeles waltlgenome.</title>
        <authorList>
            <person name="Brown T."/>
            <person name="Elewa A."/>
            <person name="Iarovenko S."/>
            <person name="Subramanian E."/>
            <person name="Araus A.J."/>
            <person name="Petzold A."/>
            <person name="Susuki M."/>
            <person name="Suzuki K.-i.T."/>
            <person name="Hayashi T."/>
            <person name="Toyoda A."/>
            <person name="Oliveira C."/>
            <person name="Osipova E."/>
            <person name="Leigh N.D."/>
            <person name="Simon A."/>
            <person name="Yun M.H."/>
        </authorList>
    </citation>
    <scope>NUCLEOTIDE SEQUENCE</scope>
    <source>
        <strain evidence="1">20211129_DDA</strain>
        <tissue evidence="1">Liver</tissue>
    </source>
</reference>
<protein>
    <submittedName>
        <fullName evidence="1">Uncharacterized protein</fullName>
    </submittedName>
</protein>
<evidence type="ECO:0000313" key="2">
    <source>
        <dbReference type="Proteomes" id="UP001066276"/>
    </source>
</evidence>
<gene>
    <name evidence="1" type="ORF">NDU88_002967</name>
</gene>
<dbReference type="Proteomes" id="UP001066276">
    <property type="component" value="Chromosome 7"/>
</dbReference>
<proteinExistence type="predicted"/>
<sequence length="177" mass="19850">MVSVVREMECGERRLRRDQSRQCEGGELYVAEKGQLTLGWPHIKKLGMKIDSTRLAPVYTVLEHDLQQELIYDELDKNFPAVFSESLGLEERVLMDVQRSVMDVPDVLDGNVQGEDGGSENDLLGGRRVASSVECRMVSVVREMECGERRLRQDQVRSGDASGVAGTAYICTLQEDQ</sequence>
<keyword evidence="2" id="KW-1185">Reference proteome</keyword>
<name>A0AAV7P8H4_PLEWA</name>
<evidence type="ECO:0000313" key="1">
    <source>
        <dbReference type="EMBL" id="KAJ1124516.1"/>
    </source>
</evidence>
<dbReference type="AlphaFoldDB" id="A0AAV7P8H4"/>
<dbReference type="EMBL" id="JANPWB010000011">
    <property type="protein sequence ID" value="KAJ1124516.1"/>
    <property type="molecule type" value="Genomic_DNA"/>
</dbReference>
<organism evidence="1 2">
    <name type="scientific">Pleurodeles waltl</name>
    <name type="common">Iberian ribbed newt</name>
    <dbReference type="NCBI Taxonomy" id="8319"/>
    <lineage>
        <taxon>Eukaryota</taxon>
        <taxon>Metazoa</taxon>
        <taxon>Chordata</taxon>
        <taxon>Craniata</taxon>
        <taxon>Vertebrata</taxon>
        <taxon>Euteleostomi</taxon>
        <taxon>Amphibia</taxon>
        <taxon>Batrachia</taxon>
        <taxon>Caudata</taxon>
        <taxon>Salamandroidea</taxon>
        <taxon>Salamandridae</taxon>
        <taxon>Pleurodelinae</taxon>
        <taxon>Pleurodeles</taxon>
    </lineage>
</organism>
<comment type="caution">
    <text evidence="1">The sequence shown here is derived from an EMBL/GenBank/DDBJ whole genome shotgun (WGS) entry which is preliminary data.</text>
</comment>
<accession>A0AAV7P8H4</accession>